<keyword evidence="14" id="KW-0443">Lipid metabolism</keyword>
<comment type="subcellular location">
    <subcellularLocation>
        <location evidence="1">Cytoplasm</location>
        <location evidence="1">Cytosol</location>
    </subcellularLocation>
</comment>
<evidence type="ECO:0000256" key="13">
    <source>
        <dbReference type="ARBA" id="ARBA00023011"/>
    </source>
</evidence>
<keyword evidence="11" id="KW-0067">ATP-binding</keyword>
<evidence type="ECO:0000256" key="2">
    <source>
        <dbReference type="ARBA" id="ARBA00005017"/>
    </source>
</evidence>
<evidence type="ECO:0000313" key="18">
    <source>
        <dbReference type="EMBL" id="KZC12671.1"/>
    </source>
</evidence>
<keyword evidence="7" id="KW-0808">Transferase</keyword>
<evidence type="ECO:0000256" key="5">
    <source>
        <dbReference type="ARBA" id="ARBA00022516"/>
    </source>
</evidence>
<evidence type="ECO:0000256" key="12">
    <source>
        <dbReference type="ARBA" id="ARBA00022955"/>
    </source>
</evidence>
<dbReference type="PANTHER" id="PTHR13101:SF1">
    <property type="entry name" value="PHOSPHOMEVALONATE KINASE"/>
    <property type="match status" value="1"/>
</dbReference>
<evidence type="ECO:0000256" key="1">
    <source>
        <dbReference type="ARBA" id="ARBA00004514"/>
    </source>
</evidence>
<accession>A0A154PLB5</accession>
<dbReference type="Gene3D" id="3.40.50.300">
    <property type="entry name" value="P-loop containing nucleotide triphosphate hydrolases"/>
    <property type="match status" value="1"/>
</dbReference>
<dbReference type="AlphaFoldDB" id="A0A154PLB5"/>
<dbReference type="PANTHER" id="PTHR13101">
    <property type="entry name" value="PHOSPHOMEVALONATE KINASE"/>
    <property type="match status" value="1"/>
</dbReference>
<keyword evidence="9 18" id="KW-0418">Kinase</keyword>
<organism evidence="18 19">
    <name type="scientific">Dufourea novaeangliae</name>
    <name type="common">Sweat bee</name>
    <dbReference type="NCBI Taxonomy" id="178035"/>
    <lineage>
        <taxon>Eukaryota</taxon>
        <taxon>Metazoa</taxon>
        <taxon>Ecdysozoa</taxon>
        <taxon>Arthropoda</taxon>
        <taxon>Hexapoda</taxon>
        <taxon>Insecta</taxon>
        <taxon>Pterygota</taxon>
        <taxon>Neoptera</taxon>
        <taxon>Endopterygota</taxon>
        <taxon>Hymenoptera</taxon>
        <taxon>Apocrita</taxon>
        <taxon>Aculeata</taxon>
        <taxon>Apoidea</taxon>
        <taxon>Anthophila</taxon>
        <taxon>Halictidae</taxon>
        <taxon>Rophitinae</taxon>
        <taxon>Dufourea</taxon>
    </lineage>
</organism>
<dbReference type="OrthoDB" id="2401875at2759"/>
<dbReference type="Proteomes" id="UP000076502">
    <property type="component" value="Unassembled WGS sequence"/>
</dbReference>
<keyword evidence="16" id="KW-0753">Steroid metabolism</keyword>
<dbReference type="EC" id="2.7.4.2" evidence="3"/>
<evidence type="ECO:0000256" key="11">
    <source>
        <dbReference type="ARBA" id="ARBA00022840"/>
    </source>
</evidence>
<dbReference type="InterPro" id="IPR027417">
    <property type="entry name" value="P-loop_NTPase"/>
</dbReference>
<keyword evidence="13" id="KW-0756">Sterol biosynthesis</keyword>
<protein>
    <recommendedName>
        <fullName evidence="17">Phosphomevalonate kinase</fullName>
        <ecNumber evidence="3">2.7.4.2</ecNumber>
    </recommendedName>
</protein>
<dbReference type="GO" id="GO:0006695">
    <property type="term" value="P:cholesterol biosynthetic process"/>
    <property type="evidence" value="ECO:0007669"/>
    <property type="project" value="UniProtKB-KW"/>
</dbReference>
<sequence>MLQERIGSDNSVIIKLSGPIKSYWAKSLNLDIDELLGDGEYKENYRLEMAKWGESIRQTDYGYFCRAAIDMYNARDKPIWIVSDVRRKTDVQWFLENFQDVCKTIRIVSDDAVRKKRGWLPVPDIDDSETECDLDDRTTWDLKVINNGDDIEYVLEQVLTLIT</sequence>
<keyword evidence="12" id="KW-0752">Steroid biosynthesis</keyword>
<evidence type="ECO:0000313" key="19">
    <source>
        <dbReference type="Proteomes" id="UP000076502"/>
    </source>
</evidence>
<dbReference type="GO" id="GO:0005524">
    <property type="term" value="F:ATP binding"/>
    <property type="evidence" value="ECO:0007669"/>
    <property type="project" value="UniProtKB-KW"/>
</dbReference>
<dbReference type="GO" id="GO:0005829">
    <property type="term" value="C:cytosol"/>
    <property type="evidence" value="ECO:0007669"/>
    <property type="project" value="UniProtKB-SubCell"/>
</dbReference>
<evidence type="ECO:0000256" key="8">
    <source>
        <dbReference type="ARBA" id="ARBA00022741"/>
    </source>
</evidence>
<dbReference type="GO" id="GO:0019287">
    <property type="term" value="P:isopentenyl diphosphate biosynthetic process, mevalonate pathway"/>
    <property type="evidence" value="ECO:0007669"/>
    <property type="project" value="UniProtKB-UniPathway"/>
</dbReference>
<evidence type="ECO:0000256" key="17">
    <source>
        <dbReference type="ARBA" id="ARBA00034549"/>
    </source>
</evidence>
<evidence type="ECO:0000256" key="6">
    <source>
        <dbReference type="ARBA" id="ARBA00022548"/>
    </source>
</evidence>
<comment type="pathway">
    <text evidence="2">Isoprenoid biosynthesis; isopentenyl diphosphate biosynthesis via mevalonate pathway; isopentenyl diphosphate from (R)-mevalonate: step 2/3.</text>
</comment>
<dbReference type="UniPathway" id="UPA00057">
    <property type="reaction ID" value="UER00099"/>
</dbReference>
<dbReference type="GO" id="GO:0004631">
    <property type="term" value="F:phosphomevalonate kinase activity"/>
    <property type="evidence" value="ECO:0007669"/>
    <property type="project" value="UniProtKB-EC"/>
</dbReference>
<evidence type="ECO:0000256" key="4">
    <source>
        <dbReference type="ARBA" id="ARBA00022490"/>
    </source>
</evidence>
<keyword evidence="4" id="KW-0963">Cytoplasm</keyword>
<evidence type="ECO:0000256" key="7">
    <source>
        <dbReference type="ARBA" id="ARBA00022679"/>
    </source>
</evidence>
<keyword evidence="6" id="KW-0153">Cholesterol metabolism</keyword>
<gene>
    <name evidence="18" type="ORF">WN55_04137</name>
</gene>
<evidence type="ECO:0000256" key="14">
    <source>
        <dbReference type="ARBA" id="ARBA00023098"/>
    </source>
</evidence>
<keyword evidence="8" id="KW-0547">Nucleotide-binding</keyword>
<proteinExistence type="predicted"/>
<evidence type="ECO:0000256" key="3">
    <source>
        <dbReference type="ARBA" id="ARBA00012958"/>
    </source>
</evidence>
<name>A0A154PLB5_DUFNO</name>
<dbReference type="EMBL" id="KQ434960">
    <property type="protein sequence ID" value="KZC12671.1"/>
    <property type="molecule type" value="Genomic_DNA"/>
</dbReference>
<reference evidence="18 19" key="1">
    <citation type="submission" date="2015-07" db="EMBL/GenBank/DDBJ databases">
        <title>The genome of Dufourea novaeangliae.</title>
        <authorList>
            <person name="Pan H."/>
            <person name="Kapheim K."/>
        </authorList>
    </citation>
    <scope>NUCLEOTIDE SEQUENCE [LARGE SCALE GENOMIC DNA]</scope>
    <source>
        <strain evidence="18">0120121106</strain>
        <tissue evidence="18">Whole body</tissue>
    </source>
</reference>
<keyword evidence="10" id="KW-0152">Cholesterol biosynthesis</keyword>
<evidence type="ECO:0000256" key="9">
    <source>
        <dbReference type="ARBA" id="ARBA00022777"/>
    </source>
</evidence>
<dbReference type="InterPro" id="IPR005919">
    <property type="entry name" value="Pmev_kin_anim"/>
</dbReference>
<evidence type="ECO:0000256" key="15">
    <source>
        <dbReference type="ARBA" id="ARBA00023166"/>
    </source>
</evidence>
<dbReference type="Pfam" id="PF04275">
    <property type="entry name" value="P-mevalo_kinase"/>
    <property type="match status" value="1"/>
</dbReference>
<keyword evidence="5" id="KW-0444">Lipid biosynthesis</keyword>
<keyword evidence="15" id="KW-1207">Sterol metabolism</keyword>
<evidence type="ECO:0000256" key="10">
    <source>
        <dbReference type="ARBA" id="ARBA00022778"/>
    </source>
</evidence>
<keyword evidence="19" id="KW-1185">Reference proteome</keyword>
<evidence type="ECO:0000256" key="16">
    <source>
        <dbReference type="ARBA" id="ARBA00023221"/>
    </source>
</evidence>